<organism evidence="2 3">
    <name type="scientific">Adhaeribacter radiodurans</name>
    <dbReference type="NCBI Taxonomy" id="2745197"/>
    <lineage>
        <taxon>Bacteria</taxon>
        <taxon>Pseudomonadati</taxon>
        <taxon>Bacteroidota</taxon>
        <taxon>Cytophagia</taxon>
        <taxon>Cytophagales</taxon>
        <taxon>Hymenobacteraceae</taxon>
        <taxon>Adhaeribacter</taxon>
    </lineage>
</organism>
<dbReference type="Pfam" id="PF00583">
    <property type="entry name" value="Acetyltransf_1"/>
    <property type="match status" value="1"/>
</dbReference>
<dbReference type="AlphaFoldDB" id="A0A7L7L5S8"/>
<protein>
    <submittedName>
        <fullName evidence="2">GNAT family N-acetyltransferase</fullName>
    </submittedName>
</protein>
<dbReference type="GO" id="GO:0016747">
    <property type="term" value="F:acyltransferase activity, transferring groups other than amino-acyl groups"/>
    <property type="evidence" value="ECO:0007669"/>
    <property type="project" value="InterPro"/>
</dbReference>
<dbReference type="InterPro" id="IPR000182">
    <property type="entry name" value="GNAT_dom"/>
</dbReference>
<proteinExistence type="predicted"/>
<dbReference type="EMBL" id="CP055153">
    <property type="protein sequence ID" value="QMU28172.1"/>
    <property type="molecule type" value="Genomic_DNA"/>
</dbReference>
<dbReference type="SUPFAM" id="SSF55729">
    <property type="entry name" value="Acyl-CoA N-acyltransferases (Nat)"/>
    <property type="match status" value="1"/>
</dbReference>
<gene>
    <name evidence="2" type="ORF">HUW48_09020</name>
</gene>
<name>A0A7L7L5S8_9BACT</name>
<evidence type="ECO:0000313" key="3">
    <source>
        <dbReference type="Proteomes" id="UP000514509"/>
    </source>
</evidence>
<keyword evidence="3" id="KW-1185">Reference proteome</keyword>
<reference evidence="2 3" key="1">
    <citation type="submission" date="2020-06" db="EMBL/GenBank/DDBJ databases">
        <authorList>
            <person name="Hwang Y.J."/>
        </authorList>
    </citation>
    <scope>NUCLEOTIDE SEQUENCE [LARGE SCALE GENOMIC DNA]</scope>
    <source>
        <strain evidence="2 3">KUDC8001</strain>
    </source>
</reference>
<feature type="domain" description="N-acetyltransferase" evidence="1">
    <location>
        <begin position="15"/>
        <end position="114"/>
    </location>
</feature>
<dbReference type="Proteomes" id="UP000514509">
    <property type="component" value="Chromosome"/>
</dbReference>
<accession>A0A7L7L5S8</accession>
<dbReference type="InterPro" id="IPR016181">
    <property type="entry name" value="Acyl_CoA_acyltransferase"/>
</dbReference>
<dbReference type="RefSeq" id="WP_182415360.1">
    <property type="nucleotide sequence ID" value="NZ_CP055153.1"/>
</dbReference>
<reference evidence="2 3" key="2">
    <citation type="submission" date="2020-08" db="EMBL/GenBank/DDBJ databases">
        <title>Adhaeribacter dokdonensis sp. nov., isolated from the rhizosphere of Elymus tsukushiensis, a plant native to the Dokdo Islands, Republic of Korea.</title>
        <authorList>
            <person name="Ghim S.Y."/>
        </authorList>
    </citation>
    <scope>NUCLEOTIDE SEQUENCE [LARGE SCALE GENOMIC DNA]</scope>
    <source>
        <strain evidence="2 3">KUDC8001</strain>
    </source>
</reference>
<keyword evidence="2" id="KW-0808">Transferase</keyword>
<evidence type="ECO:0000313" key="2">
    <source>
        <dbReference type="EMBL" id="QMU28172.1"/>
    </source>
</evidence>
<dbReference type="KEGG" id="add:HUW48_09020"/>
<evidence type="ECO:0000259" key="1">
    <source>
        <dbReference type="Pfam" id="PF00583"/>
    </source>
</evidence>
<dbReference type="Gene3D" id="3.40.630.30">
    <property type="match status" value="1"/>
</dbReference>
<sequence length="325" mass="37484">MKGVISLRVDRHPDFFELLRQRGEFIALVAENENKEIVGCFTAARQNFMYRQNQTPVFYLGDLKVHPFLKGSSLAYRLVGHMYDELKKHNADLLLCTAADGNQAVMPFFDGRLGIPQFKRMGRFFIYQVLPRRTSPGYHVLEGIDVNNKLNCFYTSFYQRYRFHPVINHLDGCIHFIKENSGFISAAISITDTSSYKQNVVLDYPFSLALLLNLLKGVSAFISIPTLPQKNEALRIAYVRYLGVENNKEADLVSVIQQARHWAFDNNYHFLNIAINENDERLIKLMDRWKQFIFISHGLLTSLAGHSEMVDEISHSVIYEDFSLV</sequence>